<evidence type="ECO:0000256" key="1">
    <source>
        <dbReference type="ARBA" id="ARBA00008760"/>
    </source>
</evidence>
<dbReference type="GO" id="GO:1990904">
    <property type="term" value="C:ribonucleoprotein complex"/>
    <property type="evidence" value="ECO:0007669"/>
    <property type="project" value="UniProtKB-KW"/>
</dbReference>
<proteinExistence type="inferred from homology"/>
<evidence type="ECO:0000256" key="3">
    <source>
        <dbReference type="ARBA" id="ARBA00023274"/>
    </source>
</evidence>
<dbReference type="Proteomes" id="UP000236842">
    <property type="component" value="Unassembled WGS sequence"/>
</dbReference>
<dbReference type="InterPro" id="IPR034704">
    <property type="entry name" value="Ribosomal_bL28/bL31-like_sf"/>
</dbReference>
<dbReference type="SUPFAM" id="SSF143800">
    <property type="entry name" value="L28p-like"/>
    <property type="match status" value="1"/>
</dbReference>
<comment type="similarity">
    <text evidence="1">Belongs to the bacterial ribosomal protein bL28 family.</text>
</comment>
<dbReference type="InterPro" id="IPR026569">
    <property type="entry name" value="Ribosomal_bL28"/>
</dbReference>
<evidence type="ECO:0000313" key="4">
    <source>
        <dbReference type="EMBL" id="PIX29410.1"/>
    </source>
</evidence>
<sequence length="74" mass="8511">MSYICAICGKKPRIGGKRKLLIGHYNPMDKRRVYPNLQWLTLPSGKRIKACTKCMRNANKKPPTPKHFNKAKSK</sequence>
<dbReference type="EMBL" id="PFIJ01000001">
    <property type="protein sequence ID" value="PIX29410.1"/>
    <property type="molecule type" value="Genomic_DNA"/>
</dbReference>
<keyword evidence="2 4" id="KW-0689">Ribosomal protein</keyword>
<keyword evidence="3" id="KW-0687">Ribonucleoprotein</keyword>
<accession>A0A2H9N6K3</accession>
<dbReference type="InterPro" id="IPR037147">
    <property type="entry name" value="Ribosomal_bL28_sf"/>
</dbReference>
<dbReference type="Gene3D" id="2.30.170.40">
    <property type="entry name" value="Ribosomal protein L28/L24"/>
    <property type="match status" value="1"/>
</dbReference>
<dbReference type="Pfam" id="PF00830">
    <property type="entry name" value="Ribosomal_L28"/>
    <property type="match status" value="1"/>
</dbReference>
<organism evidence="4 5">
    <name type="scientific">Candidatus Brennerbacteria bacterium CG_4_8_14_3_um_filter_43_14</name>
    <dbReference type="NCBI Taxonomy" id="1974521"/>
    <lineage>
        <taxon>Bacteria</taxon>
        <taxon>Candidatus Brenneribacteriota</taxon>
    </lineage>
</organism>
<dbReference type="GO" id="GO:0005840">
    <property type="term" value="C:ribosome"/>
    <property type="evidence" value="ECO:0007669"/>
    <property type="project" value="UniProtKB-KW"/>
</dbReference>
<name>A0A2H9N6K3_9BACT</name>
<protein>
    <submittedName>
        <fullName evidence="4">50S ribosomal protein L28</fullName>
    </submittedName>
</protein>
<dbReference type="GO" id="GO:0003735">
    <property type="term" value="F:structural constituent of ribosome"/>
    <property type="evidence" value="ECO:0007669"/>
    <property type="project" value="InterPro"/>
</dbReference>
<gene>
    <name evidence="4" type="ORF">COZ64_00070</name>
</gene>
<dbReference type="AlphaFoldDB" id="A0A2H9N6K3"/>
<reference evidence="5" key="1">
    <citation type="submission" date="2017-09" db="EMBL/GenBank/DDBJ databases">
        <title>Depth-based differentiation of microbial function through sediment-hosted aquifers and enrichment of novel symbionts in the deep terrestrial subsurface.</title>
        <authorList>
            <person name="Probst A.J."/>
            <person name="Ladd B."/>
            <person name="Jarett J.K."/>
            <person name="Geller-Mcgrath D.E."/>
            <person name="Sieber C.M.K."/>
            <person name="Emerson J.B."/>
            <person name="Anantharaman K."/>
            <person name="Thomas B.C."/>
            <person name="Malmstrom R."/>
            <person name="Stieglmeier M."/>
            <person name="Klingl A."/>
            <person name="Woyke T."/>
            <person name="Ryan C.M."/>
            <person name="Banfield J.F."/>
        </authorList>
    </citation>
    <scope>NUCLEOTIDE SEQUENCE [LARGE SCALE GENOMIC DNA]</scope>
</reference>
<evidence type="ECO:0000313" key="5">
    <source>
        <dbReference type="Proteomes" id="UP000236842"/>
    </source>
</evidence>
<evidence type="ECO:0000256" key="2">
    <source>
        <dbReference type="ARBA" id="ARBA00022980"/>
    </source>
</evidence>
<comment type="caution">
    <text evidence="4">The sequence shown here is derived from an EMBL/GenBank/DDBJ whole genome shotgun (WGS) entry which is preliminary data.</text>
</comment>